<protein>
    <submittedName>
        <fullName evidence="1">Uncharacterized protein</fullName>
    </submittedName>
</protein>
<reference evidence="1" key="1">
    <citation type="submission" date="2014-09" db="EMBL/GenBank/DDBJ databases">
        <title>Draft genome sequence of an oleaginous Mucoromycotina fungus Mucor ambiguus NBRC6742.</title>
        <authorList>
            <person name="Takeda I."/>
            <person name="Yamane N."/>
            <person name="Morita T."/>
            <person name="Tamano K."/>
            <person name="Machida M."/>
            <person name="Baker S."/>
            <person name="Koike H."/>
        </authorList>
    </citation>
    <scope>NUCLEOTIDE SEQUENCE</scope>
    <source>
        <strain evidence="1">NBRC 6742</strain>
    </source>
</reference>
<proteinExistence type="predicted"/>
<accession>A0A0C9LVY4</accession>
<dbReference type="AlphaFoldDB" id="A0A0C9LVY4"/>
<evidence type="ECO:0000313" key="2">
    <source>
        <dbReference type="Proteomes" id="UP000053815"/>
    </source>
</evidence>
<keyword evidence="2" id="KW-1185">Reference proteome</keyword>
<gene>
    <name evidence="1" type="ORF">MAM1_0167d07080</name>
</gene>
<organism evidence="1">
    <name type="scientific">Mucor ambiguus</name>
    <dbReference type="NCBI Taxonomy" id="91626"/>
    <lineage>
        <taxon>Eukaryota</taxon>
        <taxon>Fungi</taxon>
        <taxon>Fungi incertae sedis</taxon>
        <taxon>Mucoromycota</taxon>
        <taxon>Mucoromycotina</taxon>
        <taxon>Mucoromycetes</taxon>
        <taxon>Mucorales</taxon>
        <taxon>Mucorineae</taxon>
        <taxon>Mucoraceae</taxon>
        <taxon>Mucor</taxon>
    </lineage>
</organism>
<dbReference type="STRING" id="91626.A0A0C9LVY4"/>
<name>A0A0C9LVY4_9FUNG</name>
<dbReference type="Proteomes" id="UP000053815">
    <property type="component" value="Unassembled WGS sequence"/>
</dbReference>
<dbReference type="OrthoDB" id="2278241at2759"/>
<sequence length="136" mass="15696">MMIKSANNTQSTQASSFATYTDSVVNLHSNIKNQNIIINQERNLTSDSSDGVREAKRQKTSACAHALSTTSDRDTIAFQQWKTFYKNNMHYSARNLWYRMIHKQSSNKLAMSQRQLKTLKPIDVNFTTRWKMPNTS</sequence>
<evidence type="ECO:0000313" key="1">
    <source>
        <dbReference type="EMBL" id="GAN07580.1"/>
    </source>
</evidence>
<dbReference type="EMBL" id="DF836456">
    <property type="protein sequence ID" value="GAN07580.1"/>
    <property type="molecule type" value="Genomic_DNA"/>
</dbReference>